<evidence type="ECO:0000256" key="1">
    <source>
        <dbReference type="ARBA" id="ARBA00022676"/>
    </source>
</evidence>
<evidence type="ECO:0000256" key="4">
    <source>
        <dbReference type="HAMAP-Rule" id="MF_00211"/>
    </source>
</evidence>
<dbReference type="InterPro" id="IPR017459">
    <property type="entry name" value="Glycosyl_Trfase_fam3_N_dom"/>
</dbReference>
<proteinExistence type="inferred from homology"/>
<evidence type="ECO:0000259" key="6">
    <source>
        <dbReference type="Pfam" id="PF02885"/>
    </source>
</evidence>
<feature type="domain" description="Glycosyl transferase family 3" evidence="5">
    <location>
        <begin position="74"/>
        <end position="320"/>
    </location>
</feature>
<dbReference type="GO" id="GO:0005829">
    <property type="term" value="C:cytosol"/>
    <property type="evidence" value="ECO:0007669"/>
    <property type="project" value="TreeGrafter"/>
</dbReference>
<dbReference type="InterPro" id="IPR035902">
    <property type="entry name" value="Nuc_phospho_transferase"/>
</dbReference>
<gene>
    <name evidence="4 7" type="primary">trpD</name>
    <name evidence="7" type="ORF">DD681_01630</name>
</gene>
<dbReference type="AlphaFoldDB" id="A0A2U8DFP0"/>
<keyword evidence="3 4" id="KW-0822">Tryptophan biosynthesis</keyword>
<protein>
    <recommendedName>
        <fullName evidence="4">Anthranilate phosphoribosyltransferase</fullName>
        <ecNumber evidence="4">2.4.2.18</ecNumber>
    </recommendedName>
</protein>
<dbReference type="OrthoDB" id="9806430at2"/>
<feature type="binding site" evidence="4">
    <location>
        <position position="110"/>
    </location>
    <ligand>
        <name>anthranilate</name>
        <dbReference type="ChEBI" id="CHEBI:16567"/>
        <label>1</label>
    </ligand>
</feature>
<feature type="binding site" evidence="4">
    <location>
        <position position="79"/>
    </location>
    <ligand>
        <name>anthranilate</name>
        <dbReference type="ChEBI" id="CHEBI:16567"/>
        <label>1</label>
    </ligand>
</feature>
<name>A0A2U8DFP0_9GAMM</name>
<dbReference type="PANTHER" id="PTHR43285">
    <property type="entry name" value="ANTHRANILATE PHOSPHORIBOSYLTRANSFERASE"/>
    <property type="match status" value="1"/>
</dbReference>
<dbReference type="RefSeq" id="WP_158341280.1">
    <property type="nucleotide sequence ID" value="NZ_CP029161.1"/>
</dbReference>
<dbReference type="Gene3D" id="3.40.1030.10">
    <property type="entry name" value="Nucleoside phosphorylase/phosphoribosyltransferase catalytic domain"/>
    <property type="match status" value="1"/>
</dbReference>
<feature type="binding site" evidence="4">
    <location>
        <begin position="82"/>
        <end position="83"/>
    </location>
    <ligand>
        <name>5-phospho-alpha-D-ribose 1-diphosphate</name>
        <dbReference type="ChEBI" id="CHEBI:58017"/>
    </ligand>
</feature>
<comment type="catalytic activity">
    <reaction evidence="4">
        <text>N-(5-phospho-beta-D-ribosyl)anthranilate + diphosphate = 5-phospho-alpha-D-ribose 1-diphosphate + anthranilate</text>
        <dbReference type="Rhea" id="RHEA:11768"/>
        <dbReference type="ChEBI" id="CHEBI:16567"/>
        <dbReference type="ChEBI" id="CHEBI:18277"/>
        <dbReference type="ChEBI" id="CHEBI:33019"/>
        <dbReference type="ChEBI" id="CHEBI:58017"/>
        <dbReference type="EC" id="2.4.2.18"/>
    </reaction>
</comment>
<dbReference type="EC" id="2.4.2.18" evidence="4"/>
<dbReference type="Proteomes" id="UP000244884">
    <property type="component" value="Chromosome"/>
</dbReference>
<keyword evidence="2 4" id="KW-0808">Transferase</keyword>
<feature type="binding site" evidence="4">
    <location>
        <position position="165"/>
    </location>
    <ligand>
        <name>anthranilate</name>
        <dbReference type="ChEBI" id="CHEBI:16567"/>
        <label>2</label>
    </ligand>
</feature>
<comment type="cofactor">
    <cofactor evidence="4">
        <name>Mg(2+)</name>
        <dbReference type="ChEBI" id="CHEBI:18420"/>
    </cofactor>
    <text evidence="4">Binds 2 magnesium ions per monomer.</text>
</comment>
<comment type="pathway">
    <text evidence="4">Amino-acid biosynthesis; L-tryptophan biosynthesis; L-tryptophan from chorismate: step 2/5.</text>
</comment>
<dbReference type="NCBIfam" id="TIGR01245">
    <property type="entry name" value="trpD"/>
    <property type="match status" value="1"/>
</dbReference>
<comment type="caution">
    <text evidence="4">Lacks conserved residue(s) required for the propagation of feature annotation.</text>
</comment>
<dbReference type="Pfam" id="PF02885">
    <property type="entry name" value="Glycos_trans_3N"/>
    <property type="match status" value="1"/>
</dbReference>
<dbReference type="InterPro" id="IPR036320">
    <property type="entry name" value="Glycosyl_Trfase_fam3_N_dom_sf"/>
</dbReference>
<feature type="binding site" evidence="4">
    <location>
        <begin position="89"/>
        <end position="92"/>
    </location>
    <ligand>
        <name>5-phospho-alpha-D-ribose 1-diphosphate</name>
        <dbReference type="ChEBI" id="CHEBI:58017"/>
    </ligand>
</feature>
<keyword evidence="4" id="KW-0479">Metal-binding</keyword>
<organism evidence="7 8">
    <name type="scientific">Buchnera aphidicola</name>
    <name type="common">Melanaphis sacchari</name>
    <dbReference type="NCBI Taxonomy" id="2173854"/>
    <lineage>
        <taxon>Bacteria</taxon>
        <taxon>Pseudomonadati</taxon>
        <taxon>Pseudomonadota</taxon>
        <taxon>Gammaproteobacteria</taxon>
        <taxon>Enterobacterales</taxon>
        <taxon>Erwiniaceae</taxon>
        <taxon>Buchnera</taxon>
    </lineage>
</organism>
<dbReference type="GO" id="GO:0000287">
    <property type="term" value="F:magnesium ion binding"/>
    <property type="evidence" value="ECO:0007669"/>
    <property type="project" value="UniProtKB-UniRule"/>
</dbReference>
<feature type="binding site" evidence="4">
    <location>
        <position position="224"/>
    </location>
    <ligand>
        <name>Mg(2+)</name>
        <dbReference type="ChEBI" id="CHEBI:18420"/>
        <label>2</label>
    </ligand>
</feature>
<keyword evidence="1 4" id="KW-0328">Glycosyltransferase</keyword>
<keyword evidence="4" id="KW-0460">Magnesium</keyword>
<feature type="binding site" evidence="4">
    <location>
        <position position="224"/>
    </location>
    <ligand>
        <name>Mg(2+)</name>
        <dbReference type="ChEBI" id="CHEBI:18420"/>
        <label>1</label>
    </ligand>
</feature>
<comment type="subunit">
    <text evidence="4">Homodimer.</text>
</comment>
<accession>A0A2U8DFP0</accession>
<keyword evidence="4" id="KW-0028">Amino-acid biosynthesis</keyword>
<feature type="binding site" evidence="4">
    <location>
        <position position="91"/>
    </location>
    <ligand>
        <name>Mg(2+)</name>
        <dbReference type="ChEBI" id="CHEBI:18420"/>
        <label>1</label>
    </ligand>
</feature>
<dbReference type="GO" id="GO:0004048">
    <property type="term" value="F:anthranilate phosphoribosyltransferase activity"/>
    <property type="evidence" value="ECO:0007669"/>
    <property type="project" value="UniProtKB-UniRule"/>
</dbReference>
<evidence type="ECO:0000259" key="5">
    <source>
        <dbReference type="Pfam" id="PF00591"/>
    </source>
</evidence>
<dbReference type="GO" id="GO:0000162">
    <property type="term" value="P:L-tryptophan biosynthetic process"/>
    <property type="evidence" value="ECO:0007669"/>
    <property type="project" value="UniProtKB-UniRule"/>
</dbReference>
<feature type="binding site" evidence="4">
    <location>
        <position position="87"/>
    </location>
    <ligand>
        <name>5-phospho-alpha-D-ribose 1-diphosphate</name>
        <dbReference type="ChEBI" id="CHEBI:58017"/>
    </ligand>
</feature>
<dbReference type="InterPro" id="IPR005940">
    <property type="entry name" value="Anthranilate_Pribosyl_Tfrase"/>
</dbReference>
<feature type="binding site" evidence="4">
    <location>
        <begin position="107"/>
        <end position="115"/>
    </location>
    <ligand>
        <name>5-phospho-alpha-D-ribose 1-diphosphate</name>
        <dbReference type="ChEBI" id="CHEBI:58017"/>
    </ligand>
</feature>
<evidence type="ECO:0000256" key="3">
    <source>
        <dbReference type="ARBA" id="ARBA00022822"/>
    </source>
</evidence>
<keyword evidence="4" id="KW-0057">Aromatic amino acid biosynthesis</keyword>
<comment type="function">
    <text evidence="4">Catalyzes the transfer of the phosphoribosyl group of 5-phosphorylribose-1-pyrophosphate (PRPP) to anthranilate to yield N-(5'-phosphoribosyl)-anthranilate (PRA).</text>
</comment>
<dbReference type="SUPFAM" id="SSF52418">
    <property type="entry name" value="Nucleoside phosphorylase/phosphoribosyltransferase catalytic domain"/>
    <property type="match status" value="1"/>
</dbReference>
<feature type="binding site" evidence="4">
    <location>
        <position position="79"/>
    </location>
    <ligand>
        <name>5-phospho-alpha-D-ribose 1-diphosphate</name>
        <dbReference type="ChEBI" id="CHEBI:58017"/>
    </ligand>
</feature>
<feature type="binding site" evidence="4">
    <location>
        <position position="223"/>
    </location>
    <ligand>
        <name>Mg(2+)</name>
        <dbReference type="ChEBI" id="CHEBI:18420"/>
        <label>2</label>
    </ligand>
</feature>
<evidence type="ECO:0000256" key="2">
    <source>
        <dbReference type="ARBA" id="ARBA00022679"/>
    </source>
</evidence>
<feature type="binding site" evidence="4">
    <location>
        <position position="119"/>
    </location>
    <ligand>
        <name>5-phospho-alpha-D-ribose 1-diphosphate</name>
        <dbReference type="ChEBI" id="CHEBI:58017"/>
    </ligand>
</feature>
<dbReference type="Pfam" id="PF00591">
    <property type="entry name" value="Glycos_transf_3"/>
    <property type="match status" value="1"/>
</dbReference>
<evidence type="ECO:0000313" key="8">
    <source>
        <dbReference type="Proteomes" id="UP000244884"/>
    </source>
</evidence>
<dbReference type="Gene3D" id="1.20.970.10">
    <property type="entry name" value="Transferase, Pyrimidine Nucleoside Phosphorylase, Chain C"/>
    <property type="match status" value="1"/>
</dbReference>
<comment type="similarity">
    <text evidence="4">Belongs to the anthranilate phosphoribosyltransferase family.</text>
</comment>
<evidence type="ECO:0000313" key="7">
    <source>
        <dbReference type="EMBL" id="AWH90507.1"/>
    </source>
</evidence>
<dbReference type="UniPathway" id="UPA00035">
    <property type="reaction ID" value="UER00041"/>
</dbReference>
<dbReference type="PANTHER" id="PTHR43285:SF2">
    <property type="entry name" value="ANTHRANILATE PHOSPHORIBOSYLTRANSFERASE"/>
    <property type="match status" value="1"/>
</dbReference>
<dbReference type="SUPFAM" id="SSF47648">
    <property type="entry name" value="Nucleoside phosphorylase/phosphoribosyltransferase N-terminal domain"/>
    <property type="match status" value="1"/>
</dbReference>
<dbReference type="HAMAP" id="MF_00211">
    <property type="entry name" value="TrpD"/>
    <property type="match status" value="1"/>
</dbReference>
<dbReference type="InterPro" id="IPR000312">
    <property type="entry name" value="Glycosyl_Trfase_fam3"/>
</dbReference>
<feature type="domain" description="Glycosyl transferase family 3 N-terminal" evidence="6">
    <location>
        <begin position="3"/>
        <end position="63"/>
    </location>
</feature>
<sequence>MRNILNKIYNSNFLTQKESYQLFTLIISGKINKIQLSSILTAIQMRGESIEEIIGAIDAFLKKMKFFPKPNYFFSDIVGTGGDINNTINVSTASAFVASSCGFKIIKHCNKGVSSKSGSSNLLKKLKINLHASIEKSLKTLKKLNICFLFAPEYHSGFKYVASVRNVLKIKTIFNVLGPFLNPSNPPFTLIGVYKKKLIDPFINILKKLNYQRAIVVHGDNTDEVTLQGITYVSELVNKKIYSYELEPHDFGIKKHPQIKYLESTLEENFHIIQKTMQGKGNRLHEELIAVNVAMLLKNFGCEDIKENTEMALDKIRSGDVYQHIMNVSAMLKEE</sequence>
<reference evidence="7 8" key="1">
    <citation type="submission" date="2018-04" db="EMBL/GenBank/DDBJ databases">
        <title>Genome sequence of Buchnera aphidicola from Melaphis sacchari.</title>
        <authorList>
            <person name="Geib S.M."/>
            <person name="Palmer N.A."/>
            <person name="Sattler S.E."/>
            <person name="Sarath G."/>
        </authorList>
    </citation>
    <scope>NUCLEOTIDE SEQUENCE [LARGE SCALE GENOMIC DNA]</scope>
    <source>
        <strain evidence="7 8">LSU</strain>
    </source>
</reference>
<dbReference type="EMBL" id="CP029161">
    <property type="protein sequence ID" value="AWH90507.1"/>
    <property type="molecule type" value="Genomic_DNA"/>
</dbReference>